<dbReference type="Pfam" id="PF14292">
    <property type="entry name" value="SusE"/>
    <property type="match status" value="1"/>
</dbReference>
<sequence length="491" mass="53248">MKKAYKINLFSALASVLVIFLLASCVDELENNQIIKDGTLSLSTSDSVLVLQEQFASNKLTFNWTPANNNGTGSSIDYLLEVDMQGNDFSSPLVYDMGKNTFAFSYEHGTLNNILRSTFGAQPGSPIVLVARITATLADGNGEPQIDTTSVVVTPFEPVSSKLYLVGDATPNSWDIANATALTPSSSEAGVFTYQGALSPGNFKFAVSQEGCWCQDFYTKDPADSTVLVYNEGGSGDDLQWRITNGGQYKIVVNLIALTFSIKAVEAPTFSALWIVGDATPSGWNIDSPEEMTQSASNPFIFTYEAHLTPGEFKIFAGPLGDWCGEWFRPLEQHQDITSNLVEQNSGCDVDNTWQITSEMEGRYKVSLNTLENTISINPVTLYIIGDGGPNGWNIGNPEPMTYSDGVFTFNGPLGADNATGEFKFSKFAGDWCGGEWINAATGNQSLTNTEYILTQGCDGPDNKWKLASGDVGNYEITFDLDAGVMTIERQ</sequence>
<feature type="domain" description="SusE outer membrane protein" evidence="1">
    <location>
        <begin position="32"/>
        <end position="133"/>
    </location>
</feature>
<accession>A0ABW7NBQ3</accession>
<evidence type="ECO:0000313" key="3">
    <source>
        <dbReference type="EMBL" id="MFH6984988.1"/>
    </source>
</evidence>
<dbReference type="RefSeq" id="WP_395418433.1">
    <property type="nucleotide sequence ID" value="NZ_JBIPKE010000019.1"/>
</dbReference>
<dbReference type="PROSITE" id="PS51257">
    <property type="entry name" value="PROKAR_LIPOPROTEIN"/>
    <property type="match status" value="1"/>
</dbReference>
<organism evidence="3 4">
    <name type="scientific">Marinoscillum luteum</name>
    <dbReference type="NCBI Taxonomy" id="861051"/>
    <lineage>
        <taxon>Bacteria</taxon>
        <taxon>Pseudomonadati</taxon>
        <taxon>Bacteroidota</taxon>
        <taxon>Cytophagia</taxon>
        <taxon>Cytophagales</taxon>
        <taxon>Reichenbachiellaceae</taxon>
        <taxon>Marinoscillum</taxon>
    </lineage>
</organism>
<gene>
    <name evidence="3" type="ORF">ACHKAR_16145</name>
</gene>
<dbReference type="Pfam" id="PF16411">
    <property type="entry name" value="SusF_SusE"/>
    <property type="match status" value="1"/>
</dbReference>
<dbReference type="InterPro" id="IPR032187">
    <property type="entry name" value="SusF/SusE-like_C"/>
</dbReference>
<dbReference type="InterPro" id="IPR025970">
    <property type="entry name" value="SusE"/>
</dbReference>
<dbReference type="Gene3D" id="2.60.40.3620">
    <property type="match status" value="3"/>
</dbReference>
<evidence type="ECO:0000259" key="1">
    <source>
        <dbReference type="Pfam" id="PF14292"/>
    </source>
</evidence>
<name>A0ABW7NBQ3_9BACT</name>
<evidence type="ECO:0000259" key="2">
    <source>
        <dbReference type="Pfam" id="PF16411"/>
    </source>
</evidence>
<keyword evidence="4" id="KW-1185">Reference proteome</keyword>
<reference evidence="3 4" key="1">
    <citation type="journal article" date="2013" name="Int. J. Syst. Evol. Microbiol.">
        <title>Marinoscillum luteum sp. nov., isolated from marine sediment.</title>
        <authorList>
            <person name="Cha I.T."/>
            <person name="Park S.J."/>
            <person name="Kim S.J."/>
            <person name="Kim J.G."/>
            <person name="Jung M.Y."/>
            <person name="Shin K.S."/>
            <person name="Kwon K.K."/>
            <person name="Yang S.H."/>
            <person name="Seo Y.S."/>
            <person name="Rhee S.K."/>
        </authorList>
    </citation>
    <scope>NUCLEOTIDE SEQUENCE [LARGE SCALE GENOMIC DNA]</scope>
    <source>
        <strain evidence="3 4">KCTC 23939</strain>
    </source>
</reference>
<comment type="caution">
    <text evidence="3">The sequence shown here is derived from an EMBL/GenBank/DDBJ whole genome shotgun (WGS) entry which is preliminary data.</text>
</comment>
<evidence type="ECO:0000313" key="4">
    <source>
        <dbReference type="Proteomes" id="UP001610063"/>
    </source>
</evidence>
<dbReference type="Proteomes" id="UP001610063">
    <property type="component" value="Unassembled WGS sequence"/>
</dbReference>
<dbReference type="EMBL" id="JBIPKE010000019">
    <property type="protein sequence ID" value="MFH6984988.1"/>
    <property type="molecule type" value="Genomic_DNA"/>
</dbReference>
<feature type="domain" description="Outer membrane protein SusF/SusE-like C-terminal" evidence="2">
    <location>
        <begin position="162"/>
        <end position="260"/>
    </location>
</feature>
<protein>
    <submittedName>
        <fullName evidence="3">SusF/SusE family outer membrane protein</fullName>
    </submittedName>
</protein>
<proteinExistence type="predicted"/>